<dbReference type="AlphaFoldDB" id="A0A1Y2C1E8"/>
<feature type="compositionally biased region" description="Polar residues" evidence="1">
    <location>
        <begin position="69"/>
        <end position="83"/>
    </location>
</feature>
<comment type="caution">
    <text evidence="2">The sequence shown here is derived from an EMBL/GenBank/DDBJ whole genome shotgun (WGS) entry which is preliminary data.</text>
</comment>
<keyword evidence="3" id="KW-1185">Reference proteome</keyword>
<dbReference type="PANTHER" id="PTHR19336">
    <property type="entry name" value="UNCHARACTERIZED DUF1167"/>
    <property type="match status" value="1"/>
</dbReference>
<feature type="compositionally biased region" description="Low complexity" evidence="1">
    <location>
        <begin position="155"/>
        <end position="167"/>
    </location>
</feature>
<feature type="region of interest" description="Disordered" evidence="1">
    <location>
        <begin position="1"/>
        <end position="97"/>
    </location>
</feature>
<sequence>MRVVATARPPVEGTIGVRKLTSGKERKGSAVPTTTRNNAPSGVNESAQFVQDPHWKRIDPSRPPIPLPHQNTTHPAKSPSHNRSLSRNRPKSAEREYARDMPFIVGTSTNKSHSVTANLQTVYALLKAHNPALCSVCTQRRKKAAGFLKLDSARSRSPSHSRSGSSRNFDNEDHAHHHRKIAEVGSGLAETDKLKSVLGTLQNDFNRLKL</sequence>
<dbReference type="InterPro" id="IPR051756">
    <property type="entry name" value="Centrosomal_MT-associated"/>
</dbReference>
<dbReference type="Proteomes" id="UP000193642">
    <property type="component" value="Unassembled WGS sequence"/>
</dbReference>
<evidence type="ECO:0000256" key="1">
    <source>
        <dbReference type="SAM" id="MobiDB-lite"/>
    </source>
</evidence>
<reference evidence="2 3" key="1">
    <citation type="submission" date="2016-07" db="EMBL/GenBank/DDBJ databases">
        <title>Pervasive Adenine N6-methylation of Active Genes in Fungi.</title>
        <authorList>
            <consortium name="DOE Joint Genome Institute"/>
            <person name="Mondo S.J."/>
            <person name="Dannebaum R.O."/>
            <person name="Kuo R.C."/>
            <person name="Labutti K."/>
            <person name="Haridas S."/>
            <person name="Kuo A."/>
            <person name="Salamov A."/>
            <person name="Ahrendt S.R."/>
            <person name="Lipzen A."/>
            <person name="Sullivan W."/>
            <person name="Andreopoulos W.B."/>
            <person name="Clum A."/>
            <person name="Lindquist E."/>
            <person name="Daum C."/>
            <person name="Ramamoorthy G.K."/>
            <person name="Gryganskyi A."/>
            <person name="Culley D."/>
            <person name="Magnuson J.K."/>
            <person name="James T.Y."/>
            <person name="O'Malley M.A."/>
            <person name="Stajich J.E."/>
            <person name="Spatafora J.W."/>
            <person name="Visel A."/>
            <person name="Grigoriev I.V."/>
        </authorList>
    </citation>
    <scope>NUCLEOTIDE SEQUENCE [LARGE SCALE GENOMIC DNA]</scope>
    <source>
        <strain evidence="2 3">JEL800</strain>
    </source>
</reference>
<dbReference type="PANTHER" id="PTHR19336:SF9">
    <property type="entry name" value="SPINDLE POLE BODY PROTEIN PPC89"/>
    <property type="match status" value="1"/>
</dbReference>
<name>A0A1Y2C1E8_9FUNG</name>
<feature type="compositionally biased region" description="Polar residues" evidence="1">
    <location>
        <begin position="31"/>
        <end position="49"/>
    </location>
</feature>
<protein>
    <submittedName>
        <fullName evidence="2">Uncharacterized protein</fullName>
    </submittedName>
</protein>
<proteinExistence type="predicted"/>
<organism evidence="2 3">
    <name type="scientific">Rhizoclosmatium globosum</name>
    <dbReference type="NCBI Taxonomy" id="329046"/>
    <lineage>
        <taxon>Eukaryota</taxon>
        <taxon>Fungi</taxon>
        <taxon>Fungi incertae sedis</taxon>
        <taxon>Chytridiomycota</taxon>
        <taxon>Chytridiomycota incertae sedis</taxon>
        <taxon>Chytridiomycetes</taxon>
        <taxon>Chytridiales</taxon>
        <taxon>Chytriomycetaceae</taxon>
        <taxon>Rhizoclosmatium</taxon>
    </lineage>
</organism>
<feature type="region of interest" description="Disordered" evidence="1">
    <location>
        <begin position="149"/>
        <end position="186"/>
    </location>
</feature>
<dbReference type="GO" id="GO:0008017">
    <property type="term" value="F:microtubule binding"/>
    <property type="evidence" value="ECO:0007669"/>
    <property type="project" value="TreeGrafter"/>
</dbReference>
<dbReference type="EMBL" id="MCGO01000034">
    <property type="protein sequence ID" value="ORY40707.1"/>
    <property type="molecule type" value="Genomic_DNA"/>
</dbReference>
<accession>A0A1Y2C1E8</accession>
<dbReference type="STRING" id="329046.A0A1Y2C1E8"/>
<evidence type="ECO:0000313" key="3">
    <source>
        <dbReference type="Proteomes" id="UP000193642"/>
    </source>
</evidence>
<evidence type="ECO:0000313" key="2">
    <source>
        <dbReference type="EMBL" id="ORY40707.1"/>
    </source>
</evidence>
<dbReference type="OrthoDB" id="76453at2759"/>
<gene>
    <name evidence="2" type="ORF">BCR33DRAFT_357025</name>
</gene>